<name>A0AAV1RJR1_9ROSI</name>
<accession>A0AAV1RJR1</accession>
<protein>
    <submittedName>
        <fullName evidence="2">Uncharacterized protein</fullName>
    </submittedName>
</protein>
<keyword evidence="3" id="KW-1185">Reference proteome</keyword>
<reference evidence="2 3" key="1">
    <citation type="submission" date="2024-01" db="EMBL/GenBank/DDBJ databases">
        <authorList>
            <person name="Waweru B."/>
        </authorList>
    </citation>
    <scope>NUCLEOTIDE SEQUENCE [LARGE SCALE GENOMIC DNA]</scope>
</reference>
<organism evidence="2 3">
    <name type="scientific">Dovyalis caffra</name>
    <dbReference type="NCBI Taxonomy" id="77055"/>
    <lineage>
        <taxon>Eukaryota</taxon>
        <taxon>Viridiplantae</taxon>
        <taxon>Streptophyta</taxon>
        <taxon>Embryophyta</taxon>
        <taxon>Tracheophyta</taxon>
        <taxon>Spermatophyta</taxon>
        <taxon>Magnoliopsida</taxon>
        <taxon>eudicotyledons</taxon>
        <taxon>Gunneridae</taxon>
        <taxon>Pentapetalae</taxon>
        <taxon>rosids</taxon>
        <taxon>fabids</taxon>
        <taxon>Malpighiales</taxon>
        <taxon>Salicaceae</taxon>
        <taxon>Flacourtieae</taxon>
        <taxon>Dovyalis</taxon>
    </lineage>
</organism>
<gene>
    <name evidence="2" type="ORF">DCAF_LOCUS11970</name>
</gene>
<feature type="compositionally biased region" description="Polar residues" evidence="1">
    <location>
        <begin position="1"/>
        <end position="19"/>
    </location>
</feature>
<evidence type="ECO:0000313" key="2">
    <source>
        <dbReference type="EMBL" id="CAK7336944.1"/>
    </source>
</evidence>
<dbReference type="Proteomes" id="UP001314170">
    <property type="component" value="Unassembled WGS sequence"/>
</dbReference>
<sequence>MEQARVQNLGTKKTSQGFQFRTPLKRPLRQLKKNLTCPSISKTKESPKNATKVKKIP</sequence>
<comment type="caution">
    <text evidence="2">The sequence shown here is derived from an EMBL/GenBank/DDBJ whole genome shotgun (WGS) entry which is preliminary data.</text>
</comment>
<dbReference type="AlphaFoldDB" id="A0AAV1RJR1"/>
<feature type="compositionally biased region" description="Basic residues" evidence="1">
    <location>
        <begin position="23"/>
        <end position="32"/>
    </location>
</feature>
<feature type="region of interest" description="Disordered" evidence="1">
    <location>
        <begin position="1"/>
        <end position="57"/>
    </location>
</feature>
<evidence type="ECO:0000256" key="1">
    <source>
        <dbReference type="SAM" id="MobiDB-lite"/>
    </source>
</evidence>
<proteinExistence type="predicted"/>
<evidence type="ECO:0000313" key="3">
    <source>
        <dbReference type="Proteomes" id="UP001314170"/>
    </source>
</evidence>
<dbReference type="EMBL" id="CAWUPB010001009">
    <property type="protein sequence ID" value="CAK7336944.1"/>
    <property type="molecule type" value="Genomic_DNA"/>
</dbReference>